<protein>
    <submittedName>
        <fullName evidence="4">Uncharacterized protein</fullName>
    </submittedName>
</protein>
<accession>D7G8Y5</accession>
<organism evidence="4 5">
    <name type="scientific">Ectocarpus siliculosus</name>
    <name type="common">Brown alga</name>
    <name type="synonym">Conferva siliculosa</name>
    <dbReference type="NCBI Taxonomy" id="2880"/>
    <lineage>
        <taxon>Eukaryota</taxon>
        <taxon>Sar</taxon>
        <taxon>Stramenopiles</taxon>
        <taxon>Ochrophyta</taxon>
        <taxon>PX clade</taxon>
        <taxon>Phaeophyceae</taxon>
        <taxon>Ectocarpales</taxon>
        <taxon>Ectocarpaceae</taxon>
        <taxon>Ectocarpus</taxon>
    </lineage>
</organism>
<evidence type="ECO:0000256" key="1">
    <source>
        <dbReference type="SAM" id="MobiDB-lite"/>
    </source>
</evidence>
<keyword evidence="2" id="KW-0472">Membrane</keyword>
<feature type="signal peptide" evidence="3">
    <location>
        <begin position="1"/>
        <end position="20"/>
    </location>
</feature>
<feature type="region of interest" description="Disordered" evidence="1">
    <location>
        <begin position="249"/>
        <end position="279"/>
    </location>
</feature>
<dbReference type="EMBL" id="FN649760">
    <property type="protein sequence ID" value="CBJ34069.1"/>
    <property type="molecule type" value="Genomic_DNA"/>
</dbReference>
<feature type="transmembrane region" description="Helical" evidence="2">
    <location>
        <begin position="215"/>
        <end position="238"/>
    </location>
</feature>
<evidence type="ECO:0000313" key="4">
    <source>
        <dbReference type="EMBL" id="CBJ34069.1"/>
    </source>
</evidence>
<feature type="chain" id="PRO_5003095911" evidence="3">
    <location>
        <begin position="21"/>
        <end position="279"/>
    </location>
</feature>
<keyword evidence="2" id="KW-1133">Transmembrane helix</keyword>
<evidence type="ECO:0000256" key="2">
    <source>
        <dbReference type="SAM" id="Phobius"/>
    </source>
</evidence>
<keyword evidence="5" id="KW-1185">Reference proteome</keyword>
<name>D7G8Y5_ECTSI</name>
<dbReference type="InParanoid" id="D7G8Y5"/>
<keyword evidence="3" id="KW-0732">Signal</keyword>
<dbReference type="Proteomes" id="UP000002630">
    <property type="component" value="Unassembled WGS sequence"/>
</dbReference>
<reference evidence="4 5" key="1">
    <citation type="journal article" date="2010" name="Nature">
        <title>The Ectocarpus genome and the independent evolution of multicellularity in brown algae.</title>
        <authorList>
            <person name="Cock J.M."/>
            <person name="Sterck L."/>
            <person name="Rouze P."/>
            <person name="Scornet D."/>
            <person name="Allen A.E."/>
            <person name="Amoutzias G."/>
            <person name="Anthouard V."/>
            <person name="Artiguenave F."/>
            <person name="Aury J.M."/>
            <person name="Badger J.H."/>
            <person name="Beszteri B."/>
            <person name="Billiau K."/>
            <person name="Bonnet E."/>
            <person name="Bothwell J.H."/>
            <person name="Bowler C."/>
            <person name="Boyen C."/>
            <person name="Brownlee C."/>
            <person name="Carrano C.J."/>
            <person name="Charrier B."/>
            <person name="Cho G.Y."/>
            <person name="Coelho S.M."/>
            <person name="Collen J."/>
            <person name="Corre E."/>
            <person name="Da Silva C."/>
            <person name="Delage L."/>
            <person name="Delaroque N."/>
            <person name="Dittami S.M."/>
            <person name="Doulbeau S."/>
            <person name="Elias M."/>
            <person name="Farnham G."/>
            <person name="Gachon C.M."/>
            <person name="Gschloessl B."/>
            <person name="Heesch S."/>
            <person name="Jabbari K."/>
            <person name="Jubin C."/>
            <person name="Kawai H."/>
            <person name="Kimura K."/>
            <person name="Kloareg B."/>
            <person name="Kupper F.C."/>
            <person name="Lang D."/>
            <person name="Le Bail A."/>
            <person name="Leblanc C."/>
            <person name="Lerouge P."/>
            <person name="Lohr M."/>
            <person name="Lopez P.J."/>
            <person name="Martens C."/>
            <person name="Maumus F."/>
            <person name="Michel G."/>
            <person name="Miranda-Saavedra D."/>
            <person name="Morales J."/>
            <person name="Moreau H."/>
            <person name="Motomura T."/>
            <person name="Nagasato C."/>
            <person name="Napoli C.A."/>
            <person name="Nelson D.R."/>
            <person name="Nyvall-Collen P."/>
            <person name="Peters A.F."/>
            <person name="Pommier C."/>
            <person name="Potin P."/>
            <person name="Poulain J."/>
            <person name="Quesneville H."/>
            <person name="Read B."/>
            <person name="Rensing S.A."/>
            <person name="Ritter A."/>
            <person name="Rousvoal S."/>
            <person name="Samanta M."/>
            <person name="Samson G."/>
            <person name="Schroeder D.C."/>
            <person name="Segurens B."/>
            <person name="Strittmatter M."/>
            <person name="Tonon T."/>
            <person name="Tregear J.W."/>
            <person name="Valentin K."/>
            <person name="von Dassow P."/>
            <person name="Yamagishi T."/>
            <person name="Van de Peer Y."/>
            <person name="Wincker P."/>
        </authorList>
    </citation>
    <scope>NUCLEOTIDE SEQUENCE [LARGE SCALE GENOMIC DNA]</scope>
    <source>
        <strain evidence="5">Ec32 / CCAP1310/4</strain>
    </source>
</reference>
<dbReference type="AlphaFoldDB" id="D7G8Y5"/>
<keyword evidence="2" id="KW-0812">Transmembrane</keyword>
<gene>
    <name evidence="4" type="ORF">Esi_0934_0002</name>
</gene>
<evidence type="ECO:0000313" key="5">
    <source>
        <dbReference type="Proteomes" id="UP000002630"/>
    </source>
</evidence>
<sequence>MWAPLLLGPLLAIQLHGGTAATAVGCESEYIHVARTTEFKAAEGCYRREEGSGPSGGAAVYVKEAADQGAVYQTTVSKAPRGNSHQWRIGIQRASESSRVLCSGLSVSASMDSPTLVNEWECGSSAGNLSARRFIFGNELVTCGCTSPQEEGLVLPTEYLARGEKRVKSHKTGARGSIRGRGSSGKGVHGVFADATGVALVSRALEEDAGDLHGFWIWVIVAGSIAGLIVLCCVGWYIRNPFFCQKSPLPNPDAPPGEDAAPQAPKAIFQPWGASAPPK</sequence>
<evidence type="ECO:0000256" key="3">
    <source>
        <dbReference type="SAM" id="SignalP"/>
    </source>
</evidence>
<proteinExistence type="predicted"/>